<organism evidence="1 2">
    <name type="scientific">Hibiscus sabdariffa</name>
    <name type="common">roselle</name>
    <dbReference type="NCBI Taxonomy" id="183260"/>
    <lineage>
        <taxon>Eukaryota</taxon>
        <taxon>Viridiplantae</taxon>
        <taxon>Streptophyta</taxon>
        <taxon>Embryophyta</taxon>
        <taxon>Tracheophyta</taxon>
        <taxon>Spermatophyta</taxon>
        <taxon>Magnoliopsida</taxon>
        <taxon>eudicotyledons</taxon>
        <taxon>Gunneridae</taxon>
        <taxon>Pentapetalae</taxon>
        <taxon>rosids</taxon>
        <taxon>malvids</taxon>
        <taxon>Malvales</taxon>
        <taxon>Malvaceae</taxon>
        <taxon>Malvoideae</taxon>
        <taxon>Hibiscus</taxon>
    </lineage>
</organism>
<evidence type="ECO:0000313" key="1">
    <source>
        <dbReference type="EMBL" id="KAK8479801.1"/>
    </source>
</evidence>
<keyword evidence="2" id="KW-1185">Reference proteome</keyword>
<dbReference type="Proteomes" id="UP001472677">
    <property type="component" value="Unassembled WGS sequence"/>
</dbReference>
<proteinExistence type="predicted"/>
<evidence type="ECO:0000313" key="2">
    <source>
        <dbReference type="Proteomes" id="UP001472677"/>
    </source>
</evidence>
<sequence length="88" mass="9365">MGATASLPSTHVTTTRLAINSCHCAVPRADQIVPYGQSETVGSEEVRSSKGLPSILMGTEEIRGLIADENPPFTRAMLSGQPMATEHR</sequence>
<protein>
    <submittedName>
        <fullName evidence="1">Uncharacterized protein</fullName>
    </submittedName>
</protein>
<comment type="caution">
    <text evidence="1">The sequence shown here is derived from an EMBL/GenBank/DDBJ whole genome shotgun (WGS) entry which is preliminary data.</text>
</comment>
<reference evidence="1 2" key="1">
    <citation type="journal article" date="2024" name="G3 (Bethesda)">
        <title>Genome assembly of Hibiscus sabdariffa L. provides insights into metabolisms of medicinal natural products.</title>
        <authorList>
            <person name="Kim T."/>
        </authorList>
    </citation>
    <scope>NUCLEOTIDE SEQUENCE [LARGE SCALE GENOMIC DNA]</scope>
    <source>
        <strain evidence="1">TK-2024</strain>
        <tissue evidence="1">Old leaves</tissue>
    </source>
</reference>
<accession>A0ABR1ZHZ3</accession>
<dbReference type="EMBL" id="JBBPBM010002201">
    <property type="protein sequence ID" value="KAK8479801.1"/>
    <property type="molecule type" value="Genomic_DNA"/>
</dbReference>
<name>A0ABR1ZHZ3_9ROSI</name>
<gene>
    <name evidence="1" type="ORF">V6N12_013123</name>
</gene>